<dbReference type="EMBL" id="UASJ01000001">
    <property type="protein sequence ID" value="SQB65585.1"/>
    <property type="molecule type" value="Genomic_DNA"/>
</dbReference>
<proteinExistence type="predicted"/>
<feature type="compositionally biased region" description="Polar residues" evidence="2">
    <location>
        <begin position="60"/>
        <end position="78"/>
    </location>
</feature>
<dbReference type="AlphaFoldDB" id="A0A2X2YYQ1"/>
<dbReference type="SUPFAM" id="SSF50494">
    <property type="entry name" value="Trypsin-like serine proteases"/>
    <property type="match status" value="1"/>
</dbReference>
<evidence type="ECO:0000259" key="4">
    <source>
        <dbReference type="PROSITE" id="PS50240"/>
    </source>
</evidence>
<dbReference type="InterPro" id="IPR018114">
    <property type="entry name" value="TRYPSIN_HIS"/>
</dbReference>
<dbReference type="SMART" id="SM00020">
    <property type="entry name" value="Tryp_SPc"/>
    <property type="match status" value="1"/>
</dbReference>
<dbReference type="PANTHER" id="PTHR30032:SF8">
    <property type="entry name" value="GERMINATION-SPECIFIC N-ACETYLMURAMOYL-L-ALANINE AMIDASE"/>
    <property type="match status" value="1"/>
</dbReference>
<feature type="domain" description="Peptidase S1" evidence="4">
    <location>
        <begin position="66"/>
        <end position="297"/>
    </location>
</feature>
<keyword evidence="1" id="KW-0720">Serine protease</keyword>
<protein>
    <submittedName>
        <fullName evidence="5">N-acetylmuramoyl-L-alanine amidase LytC</fullName>
        <ecNumber evidence="5">3.5.1.28</ecNumber>
    </submittedName>
</protein>
<dbReference type="PROSITE" id="PS00135">
    <property type="entry name" value="TRYPSIN_SER"/>
    <property type="match status" value="1"/>
</dbReference>
<dbReference type="Pfam" id="PF04122">
    <property type="entry name" value="CW_binding_2"/>
    <property type="match status" value="3"/>
</dbReference>
<dbReference type="GO" id="GO:0008745">
    <property type="term" value="F:N-acetylmuramoyl-L-alanine amidase activity"/>
    <property type="evidence" value="ECO:0007669"/>
    <property type="project" value="UniProtKB-EC"/>
</dbReference>
<keyword evidence="1 5" id="KW-0378">Hydrolase</keyword>
<organism evidence="5 6">
    <name type="scientific">Mobiluncus curtisii</name>
    <dbReference type="NCBI Taxonomy" id="2051"/>
    <lineage>
        <taxon>Bacteria</taxon>
        <taxon>Bacillati</taxon>
        <taxon>Actinomycetota</taxon>
        <taxon>Actinomycetes</taxon>
        <taxon>Actinomycetales</taxon>
        <taxon>Actinomycetaceae</taxon>
        <taxon>Mobiluncus</taxon>
    </lineage>
</organism>
<evidence type="ECO:0000256" key="1">
    <source>
        <dbReference type="RuleBase" id="RU363034"/>
    </source>
</evidence>
<dbReference type="GeneID" id="55565074"/>
<feature type="signal peptide" evidence="3">
    <location>
        <begin position="1"/>
        <end position="34"/>
    </location>
</feature>
<evidence type="ECO:0000313" key="5">
    <source>
        <dbReference type="EMBL" id="SQB65585.1"/>
    </source>
</evidence>
<dbReference type="GO" id="GO:0006508">
    <property type="term" value="P:proteolysis"/>
    <property type="evidence" value="ECO:0007669"/>
    <property type="project" value="UniProtKB-KW"/>
</dbReference>
<dbReference type="RefSeq" id="WP_236589704.1">
    <property type="nucleotide sequence ID" value="NZ_CP068112.1"/>
</dbReference>
<dbReference type="GO" id="GO:0004252">
    <property type="term" value="F:serine-type endopeptidase activity"/>
    <property type="evidence" value="ECO:0007669"/>
    <property type="project" value="InterPro"/>
</dbReference>
<dbReference type="InterPro" id="IPR033116">
    <property type="entry name" value="TRYPSIN_SER"/>
</dbReference>
<keyword evidence="1" id="KW-0645">Protease</keyword>
<dbReference type="Pfam" id="PF00089">
    <property type="entry name" value="Trypsin"/>
    <property type="match status" value="1"/>
</dbReference>
<evidence type="ECO:0000313" key="6">
    <source>
        <dbReference type="Proteomes" id="UP000250245"/>
    </source>
</evidence>
<feature type="chain" id="PRO_5016014189" evidence="3">
    <location>
        <begin position="35"/>
        <end position="608"/>
    </location>
</feature>
<gene>
    <name evidence="5" type="primary">lytC_12</name>
    <name evidence="5" type="ORF">NCTC11820_01654</name>
</gene>
<dbReference type="InterPro" id="IPR051922">
    <property type="entry name" value="Bact_Sporulation_Assoc"/>
</dbReference>
<reference evidence="5 6" key="1">
    <citation type="submission" date="2018-06" db="EMBL/GenBank/DDBJ databases">
        <authorList>
            <consortium name="Pathogen Informatics"/>
            <person name="Doyle S."/>
        </authorList>
    </citation>
    <scope>NUCLEOTIDE SEQUENCE [LARGE SCALE GENOMIC DNA]</scope>
    <source>
        <strain evidence="5 6">NCTC11820</strain>
    </source>
</reference>
<dbReference type="InterPro" id="IPR043504">
    <property type="entry name" value="Peptidase_S1_PA_chymotrypsin"/>
</dbReference>
<name>A0A2X2YYQ1_9ACTO</name>
<dbReference type="EC" id="3.5.1.28" evidence="5"/>
<evidence type="ECO:0000256" key="3">
    <source>
        <dbReference type="SAM" id="SignalP"/>
    </source>
</evidence>
<accession>A0A2X2YYQ1</accession>
<dbReference type="InterPro" id="IPR007253">
    <property type="entry name" value="Cell_wall-bd_2"/>
</dbReference>
<feature type="region of interest" description="Disordered" evidence="2">
    <location>
        <begin position="55"/>
        <end position="84"/>
    </location>
</feature>
<evidence type="ECO:0000256" key="2">
    <source>
        <dbReference type="SAM" id="MobiDB-lite"/>
    </source>
</evidence>
<dbReference type="PROSITE" id="PS00134">
    <property type="entry name" value="TRYPSIN_HIS"/>
    <property type="match status" value="1"/>
</dbReference>
<dbReference type="InterPro" id="IPR009003">
    <property type="entry name" value="Peptidase_S1_PA"/>
</dbReference>
<dbReference type="InterPro" id="IPR001254">
    <property type="entry name" value="Trypsin_dom"/>
</dbReference>
<dbReference type="PROSITE" id="PS50240">
    <property type="entry name" value="TRYPSIN_DOM"/>
    <property type="match status" value="1"/>
</dbReference>
<keyword evidence="3" id="KW-0732">Signal</keyword>
<dbReference type="Gene3D" id="2.40.10.10">
    <property type="entry name" value="Trypsin-like serine proteases"/>
    <property type="match status" value="2"/>
</dbReference>
<dbReference type="PANTHER" id="PTHR30032">
    <property type="entry name" value="N-ACETYLMURAMOYL-L-ALANINE AMIDASE-RELATED"/>
    <property type="match status" value="1"/>
</dbReference>
<dbReference type="Proteomes" id="UP000250245">
    <property type="component" value="Unassembled WGS sequence"/>
</dbReference>
<sequence length="608" mass="62559">MFRGFTLRRPLWVSVLFMLAFALVSIVPVAPARAETADTPSQDLSTEVHQLLQPAPADQPDSTTPLVNSPETGLTQAGQIPDPHPATVQIIIGPGPDGMASMCSGVWVGPNMVLTAAHCFKSLPQGPARIYSANSHLPGTPAVATGVTWDTTSQGDVALIVTTPANHPIAPVSAAIQPPGTPLLICGQNYIIKESATIEAVSQMIGGKGNYCANVNTLDARTAQRFQIPPAGNILATVPMAVDRGDSGGPLYNAAGEVVGITSSKSHTAFSDNSEQLLFNAASPMSRFAPWLRSLGVSVHGSEANLAFKQLPPNVMRVSGANRMETSGMIAEASPNVETLILTTGLIAADGLAATQLSGVTSSALVLSNSRNHLDSQAVKALDKFGLRRVVRVGGTVGLSAADRAAIAAKGLELVELVGMDRFDTARKVAQYRDSLGGDPSVVLVADGINFPDALAAGAAAGALRASLVLSSHASLPDTTQSYLKPLLTSAKIITVGGPAQSAVASAGINPSATYTGTDRYDTALRLATGLDRGRNVNGLVMVSGQNFPDALAAGAYTVKQGAKLVLIPPAGSKPAFLRSLWASTGSHGVIVGGTGALSDQDVAWALR</sequence>